<dbReference type="SUPFAM" id="SSF116726">
    <property type="entry name" value="TrkA C-terminal domain-like"/>
    <property type="match status" value="1"/>
</dbReference>
<gene>
    <name evidence="2" type="ORF">MNB_ARC-1_391</name>
</gene>
<reference evidence="2" key="1">
    <citation type="submission" date="2018-10" db="EMBL/GenBank/DDBJ databases">
        <authorList>
            <person name="Aoki K."/>
        </authorList>
    </citation>
    <scope>NUCLEOTIDE SEQUENCE</scope>
</reference>
<organism evidence="2">
    <name type="scientific">hydrothermal vent metagenome</name>
    <dbReference type="NCBI Taxonomy" id="652676"/>
    <lineage>
        <taxon>unclassified sequences</taxon>
        <taxon>metagenomes</taxon>
        <taxon>ecological metagenomes</taxon>
    </lineage>
</organism>
<evidence type="ECO:0000259" key="1">
    <source>
        <dbReference type="PROSITE" id="PS51202"/>
    </source>
</evidence>
<proteinExistence type="predicted"/>
<feature type="domain" description="RCK C-terminal" evidence="1">
    <location>
        <begin position="132"/>
        <end position="212"/>
    </location>
</feature>
<dbReference type="PROSITE" id="PS51202">
    <property type="entry name" value="RCK_C"/>
    <property type="match status" value="1"/>
</dbReference>
<dbReference type="EMBL" id="UOYO01000026">
    <property type="protein sequence ID" value="VAY87460.1"/>
    <property type="molecule type" value="Genomic_DNA"/>
</dbReference>
<dbReference type="GO" id="GO:0008324">
    <property type="term" value="F:monoatomic cation transmembrane transporter activity"/>
    <property type="evidence" value="ECO:0007669"/>
    <property type="project" value="InterPro"/>
</dbReference>
<evidence type="ECO:0000313" key="2">
    <source>
        <dbReference type="EMBL" id="VAY87460.1"/>
    </source>
</evidence>
<accession>A0A3B1DXD9</accession>
<dbReference type="AlphaFoldDB" id="A0A3B1DXD9"/>
<name>A0A3B1DXD9_9ZZZZ</name>
<dbReference type="InterPro" id="IPR036721">
    <property type="entry name" value="RCK_C_sf"/>
</dbReference>
<dbReference type="InterPro" id="IPR006037">
    <property type="entry name" value="RCK_C"/>
</dbReference>
<sequence>MIILDGIIAKKLLYRIIETNTRTNIYDIIYSNDYILPEQKPTNFTFYKFDPTSFSKLKFVLDKVIHSDTLVVLNNKNDTLSVIDNIKNIRNNLYITVYDNWDLNIKDEKIHYYKGNEILANGLLEQLPNIPVLAQNIGLKQGEIMEIKIPFGSSYAYRYVGSIAQKDWKIFALYRNQILVNVKPSLVLKPNDIILIIGKPLVLTQVYSAISRATGHFPMPFGNNIYVYCDLLAQTKEEVVDIILKAKILHQRMKNKELIVKITNPTTAQTIHEIKGLLEDLKDFTLEIDYINNRISDIITADTKRFDIGLIILTKNLLKYTDIIVDILELKIPIFKVGEENIHSIENTLIILNDIANYKQLSPIVFDIAGQLKFNIKIFNMDPVGGKDQSSLLGHLESLSKIFNQKIKVISSDKNPIKELEKEKNIIQILPLRRAMFKKRYLNFLTTDSDLLAFDLTRYNQILIPIIED</sequence>
<dbReference type="GO" id="GO:0006813">
    <property type="term" value="P:potassium ion transport"/>
    <property type="evidence" value="ECO:0007669"/>
    <property type="project" value="InterPro"/>
</dbReference>
<protein>
    <submittedName>
        <fullName evidence="2">TrkA domain protein</fullName>
    </submittedName>
</protein>